<protein>
    <submittedName>
        <fullName evidence="1">Uncharacterized protein</fullName>
    </submittedName>
</protein>
<dbReference type="RefSeq" id="WP_009839488.1">
    <property type="nucleotide sequence ID" value="NZ_CH959301.1"/>
</dbReference>
<accession>A4CBB9</accession>
<proteinExistence type="predicted"/>
<dbReference type="eggNOG" id="ENOG5033HYS">
    <property type="taxonomic scope" value="Bacteria"/>
</dbReference>
<name>A4CBB9_9GAMM</name>
<gene>
    <name evidence="1" type="ORF">PTD2_17580</name>
</gene>
<keyword evidence="2" id="KW-1185">Reference proteome</keyword>
<dbReference type="STRING" id="87626.PTD2_17580"/>
<comment type="caution">
    <text evidence="1">The sequence shown here is derived from an EMBL/GenBank/DDBJ whole genome shotgun (WGS) entry which is preliminary data.</text>
</comment>
<evidence type="ECO:0000313" key="2">
    <source>
        <dbReference type="Proteomes" id="UP000006201"/>
    </source>
</evidence>
<sequence>MLTCDLRAFVCPQLFVLFKYQLKQVDFTKQSIEFTLLAQSDSADIERYLTANHFVYQITLTNKLKTIFVMEQGRRV</sequence>
<dbReference type="EMBL" id="AAOH01000005">
    <property type="protein sequence ID" value="EAR27656.1"/>
    <property type="molecule type" value="Genomic_DNA"/>
</dbReference>
<dbReference type="OrthoDB" id="6305596at2"/>
<dbReference type="Proteomes" id="UP000006201">
    <property type="component" value="Unassembled WGS sequence"/>
</dbReference>
<dbReference type="AlphaFoldDB" id="A4CBB9"/>
<evidence type="ECO:0000313" key="1">
    <source>
        <dbReference type="EMBL" id="EAR27656.1"/>
    </source>
</evidence>
<dbReference type="HOGENOM" id="CLU_2719353_0_0_6"/>
<organism evidence="1 2">
    <name type="scientific">Pseudoalteromonas tunicata D2</name>
    <dbReference type="NCBI Taxonomy" id="87626"/>
    <lineage>
        <taxon>Bacteria</taxon>
        <taxon>Pseudomonadati</taxon>
        <taxon>Pseudomonadota</taxon>
        <taxon>Gammaproteobacteria</taxon>
        <taxon>Alteromonadales</taxon>
        <taxon>Pseudoalteromonadaceae</taxon>
        <taxon>Pseudoalteromonas</taxon>
    </lineage>
</organism>
<reference evidence="1 2" key="1">
    <citation type="submission" date="2006-02" db="EMBL/GenBank/DDBJ databases">
        <authorList>
            <person name="Moran M.A."/>
            <person name="Kjelleberg S."/>
            <person name="Egan S."/>
            <person name="Saunders N."/>
            <person name="Thomas T."/>
            <person name="Ferriera S."/>
            <person name="Johnson J."/>
            <person name="Kravitz S."/>
            <person name="Halpern A."/>
            <person name="Remington K."/>
            <person name="Beeson K."/>
            <person name="Tran B."/>
            <person name="Rogers Y.-H."/>
            <person name="Friedman R."/>
            <person name="Venter J.C."/>
        </authorList>
    </citation>
    <scope>NUCLEOTIDE SEQUENCE [LARGE SCALE GENOMIC DNA]</scope>
    <source>
        <strain evidence="1 2">D2</strain>
    </source>
</reference>